<keyword evidence="1" id="KW-0614">Plasmid</keyword>
<reference evidence="1" key="1">
    <citation type="submission" date="2016-08" db="EMBL/GenBank/DDBJ databases">
        <title>Plasmids of Streptococcus suis.</title>
        <authorList>
            <person name="Sadowy E."/>
        </authorList>
    </citation>
    <scope>NUCLEOTIDE SEQUENCE</scope>
    <source>
        <strain evidence="1">3366</strain>
        <plasmid evidence="1">unnamed3</plasmid>
    </source>
</reference>
<evidence type="ECO:0000313" key="1">
    <source>
        <dbReference type="EMBL" id="ARS43251.1"/>
    </source>
</evidence>
<protein>
    <submittedName>
        <fullName evidence="1">Uncharacterized protein</fullName>
    </submittedName>
</protein>
<dbReference type="AlphaFoldDB" id="A0A2H4I730"/>
<dbReference type="RefSeq" id="WP_172003691.1">
    <property type="nucleotide sequence ID" value="NZ_KX785328.1"/>
</dbReference>
<name>A0A2H4I730_STRSU</name>
<organism evidence="1">
    <name type="scientific">Streptococcus suis</name>
    <dbReference type="NCBI Taxonomy" id="1307"/>
    <lineage>
        <taxon>Bacteria</taxon>
        <taxon>Bacillati</taxon>
        <taxon>Bacillota</taxon>
        <taxon>Bacilli</taxon>
        <taxon>Lactobacillales</taxon>
        <taxon>Streptococcaceae</taxon>
        <taxon>Streptococcus</taxon>
    </lineage>
</organism>
<geneLocation type="plasmid" evidence="1">
    <name>unnamed3</name>
</geneLocation>
<sequence length="95" mass="10883">MTIVAINEEGTLTRREGEDLEEWYRIKIAGKAGSLKTNTDDDVASIIDELAEGTMILTDVKEELKQRFDSTTATMTWMKNKFFLDEVIKRRLPTV</sequence>
<proteinExistence type="predicted"/>
<accession>A0A2H4I730</accession>
<dbReference type="EMBL" id="KX785328">
    <property type="protein sequence ID" value="ARS43251.1"/>
    <property type="molecule type" value="Genomic_DNA"/>
</dbReference>